<dbReference type="HOGENOM" id="CLU_1084339_0_0_9"/>
<reference evidence="1 2" key="1">
    <citation type="submission" date="2011-01" db="EMBL/GenBank/DDBJ databases">
        <title>Whole genome sequence of Amphibacillus xylinus NBRC 15112.</title>
        <authorList>
            <person name="Nakazawa H."/>
            <person name="Katano Y."/>
            <person name="Nakamura S."/>
            <person name="Sasagawa M."/>
            <person name="Fukada J."/>
            <person name="Arai T."/>
            <person name="Sasakura N."/>
            <person name="Mochizuki D."/>
            <person name="Hosoyama A."/>
            <person name="Harada K."/>
            <person name="Horikawa H."/>
            <person name="Kato Y."/>
            <person name="Harada T."/>
            <person name="Sasaki K."/>
            <person name="Sekiguchi M."/>
            <person name="Hodoyama M."/>
            <person name="Nishiko R."/>
            <person name="Narita H."/>
            <person name="Hanamaki A."/>
            <person name="Hata C."/>
            <person name="Konno Y."/>
            <person name="Niimura Y."/>
            <person name="Yamazaki S."/>
            <person name="Fujita N."/>
        </authorList>
    </citation>
    <scope>NUCLEOTIDE SEQUENCE [LARGE SCALE GENOMIC DNA]</scope>
    <source>
        <strain evidence="2">ATCC 51415 / DSM 6626 / JCM 7361 / LMG 17667 / NBRC 15112 / Ep01</strain>
    </source>
</reference>
<dbReference type="RefSeq" id="WP_015009248.1">
    <property type="nucleotide sequence ID" value="NC_018704.1"/>
</dbReference>
<dbReference type="Proteomes" id="UP000006294">
    <property type="component" value="Chromosome"/>
</dbReference>
<evidence type="ECO:0000313" key="2">
    <source>
        <dbReference type="Proteomes" id="UP000006294"/>
    </source>
</evidence>
<keyword evidence="2" id="KW-1185">Reference proteome</keyword>
<proteinExistence type="predicted"/>
<name>K0J6H1_AMPXN</name>
<accession>K0J6H1</accession>
<gene>
    <name evidence="1" type="ordered locus">AXY_05110</name>
</gene>
<protein>
    <submittedName>
        <fullName evidence="1">Uncharacterized protein</fullName>
    </submittedName>
</protein>
<dbReference type="AlphaFoldDB" id="K0J6H1"/>
<dbReference type="OrthoDB" id="9983185at2"/>
<evidence type="ECO:0000313" key="1">
    <source>
        <dbReference type="EMBL" id="BAM46643.1"/>
    </source>
</evidence>
<dbReference type="KEGG" id="axl:AXY_05110"/>
<dbReference type="EMBL" id="AP012050">
    <property type="protein sequence ID" value="BAM46643.1"/>
    <property type="molecule type" value="Genomic_DNA"/>
</dbReference>
<organism evidence="1 2">
    <name type="scientific">Amphibacillus xylanus (strain ATCC 51415 / DSM 6626 / JCM 7361 / LMG 17667 / NBRC 15112 / Ep01)</name>
    <dbReference type="NCBI Taxonomy" id="698758"/>
    <lineage>
        <taxon>Bacteria</taxon>
        <taxon>Bacillati</taxon>
        <taxon>Bacillota</taxon>
        <taxon>Bacilli</taxon>
        <taxon>Bacillales</taxon>
        <taxon>Bacillaceae</taxon>
        <taxon>Amphibacillus</taxon>
    </lineage>
</organism>
<sequence length="256" mass="29671">MNNLLMITATLLLILFGCSQEQEETRPETTDSVERQITEDVDSANDVEAELDLVTGFSPFEEINDFVMDEETFASVYYEYSYNEEDDPSTWSLGNISHSIKAEDGTIYYFSSFDHKEAGMIYEVFTFDENNRAEVVSKVYSPTYKDLIAEGTDYYVTREIIDDVLVLKYEYNDDYDNQSKYVTVETLDMTNLLNGEDKEYEIEIAVHKMIGFIEEERYDYGEIINTSEGSSFVFQENSENIGEYQVIQLNNNTEKK</sequence>